<dbReference type="OrthoDB" id="2080324at2"/>
<dbReference type="EMBL" id="ACYG01000009">
    <property type="protein sequence ID" value="EEV18700.1"/>
    <property type="molecule type" value="Genomic_DNA"/>
</dbReference>
<dbReference type="AlphaFoldDB" id="C8PF72"/>
<evidence type="ECO:0000313" key="1">
    <source>
        <dbReference type="EMBL" id="EEV18700.1"/>
    </source>
</evidence>
<gene>
    <name evidence="1" type="ORF">CAMGR0001_2713</name>
</gene>
<sequence>MKYYRVSGVDNNACFYGDDKELLKFCSKCKLIVNRYEAAMAAAETFVLKKRCDYSSCWDGETVVSQRFVDTYNKYSLSGLSFIKLPRSKNFYLLQCNIEVRYDYGNNPNLVRRQLCTECGQYREVSCVLPIKILDEDRLKNNTFYKTDLIVGGVVGRWPLLLATDDIPHIFQVEKIKDIYFKLCNKNG</sequence>
<proteinExistence type="predicted"/>
<dbReference type="RefSeq" id="WP_005869813.1">
    <property type="nucleotide sequence ID" value="NZ_ACYG01000009.1"/>
</dbReference>
<comment type="caution">
    <text evidence="1">The sequence shown here is derived from an EMBL/GenBank/DDBJ whole genome shotgun (WGS) entry which is preliminary data.</text>
</comment>
<keyword evidence="2" id="KW-1185">Reference proteome</keyword>
<evidence type="ECO:0000313" key="2">
    <source>
        <dbReference type="Proteomes" id="UP000005709"/>
    </source>
</evidence>
<name>C8PF72_9BACT</name>
<dbReference type="eggNOG" id="ENOG5032ZYQ">
    <property type="taxonomic scope" value="Bacteria"/>
</dbReference>
<dbReference type="Proteomes" id="UP000005709">
    <property type="component" value="Unassembled WGS sequence"/>
</dbReference>
<organism evidence="1 2">
    <name type="scientific">Campylobacter gracilis RM3268</name>
    <dbReference type="NCBI Taxonomy" id="553220"/>
    <lineage>
        <taxon>Bacteria</taxon>
        <taxon>Pseudomonadati</taxon>
        <taxon>Campylobacterota</taxon>
        <taxon>Epsilonproteobacteria</taxon>
        <taxon>Campylobacterales</taxon>
        <taxon>Campylobacteraceae</taxon>
        <taxon>Campylobacter</taxon>
    </lineage>
</organism>
<accession>C8PF72</accession>
<reference evidence="1 2" key="1">
    <citation type="submission" date="2009-07" db="EMBL/GenBank/DDBJ databases">
        <authorList>
            <person name="Madupu R."/>
            <person name="Sebastian Y."/>
            <person name="Durkin A.S."/>
            <person name="Torralba M."/>
            <person name="Methe B."/>
            <person name="Sutton G.G."/>
            <person name="Strausberg R.L."/>
            <person name="Nelson K.E."/>
        </authorList>
    </citation>
    <scope>NUCLEOTIDE SEQUENCE [LARGE SCALE GENOMIC DNA]</scope>
    <source>
        <strain evidence="1 2">RM3268</strain>
    </source>
</reference>
<protein>
    <submittedName>
        <fullName evidence="1">Uncharacterized protein</fullName>
    </submittedName>
</protein>